<keyword evidence="8" id="KW-0386">Hypusine biosynthesis</keyword>
<dbReference type="EC" id="2.5.1.46" evidence="5"/>
<evidence type="ECO:0000256" key="9">
    <source>
        <dbReference type="SAM" id="MobiDB-lite"/>
    </source>
</evidence>
<gene>
    <name evidence="10" type="ORF">H696_01764</name>
</gene>
<dbReference type="InterPro" id="IPR002773">
    <property type="entry name" value="Deoxyhypusine_synthase"/>
</dbReference>
<feature type="region of interest" description="Disordered" evidence="9">
    <location>
        <begin position="364"/>
        <end position="397"/>
    </location>
</feature>
<keyword evidence="7" id="KW-0520">NAD</keyword>
<comment type="pathway">
    <text evidence="3">Protein modification; eIF5A hypusination.</text>
</comment>
<sequence length="397" mass="44106">MSGIADAFQPVPKAATEAVMVASSAIPDEAVKVAGYEFNQGVDYDQLFASFGTTGFQACHFSDAVRIINKMRAWRLSDEPIKEDDYDEFADPEFRKNYRAKVYLAYTSNMISSGVRETIRFLVEHKMVDVIVSSAGGVEEDIIKTFAHMYLGRFQMDDRQLRREGLNRLGNLIVPNDNYVKFEEWVNPILDKMVDEQKATGVVWTPSSMIRRLGLELNDDSSVLTWAARNDIPIFCPALTDGSLGDMIYFHNYRKPGLVVDLVGDIRKINDSTVYARKTGMIVIGGGVVKHHTLNANLMRNGADWAVFLNTAQEFDGSDAGARPEEALSWGKVRLDADYVKIVGDASFFFPLLVSQTFAKDFKKKADEENTEKKAPPAPGAAVPGVHASPRRAGPDE</sequence>
<dbReference type="PANTHER" id="PTHR11703">
    <property type="entry name" value="DEOXYHYPUSINE SYNTHASE"/>
    <property type="match status" value="1"/>
</dbReference>
<dbReference type="Proteomes" id="UP000030693">
    <property type="component" value="Unassembled WGS sequence"/>
</dbReference>
<dbReference type="GO" id="GO:0034038">
    <property type="term" value="F:deoxyhypusine synthase activity"/>
    <property type="evidence" value="ECO:0007669"/>
    <property type="project" value="UniProtKB-EC"/>
</dbReference>
<evidence type="ECO:0000256" key="7">
    <source>
        <dbReference type="ARBA" id="ARBA00023027"/>
    </source>
</evidence>
<evidence type="ECO:0000256" key="1">
    <source>
        <dbReference type="ARBA" id="ARBA00000952"/>
    </source>
</evidence>
<evidence type="ECO:0000256" key="2">
    <source>
        <dbReference type="ARBA" id="ARBA00001911"/>
    </source>
</evidence>
<evidence type="ECO:0000313" key="11">
    <source>
        <dbReference type="Proteomes" id="UP000030693"/>
    </source>
</evidence>
<dbReference type="GO" id="GO:0005737">
    <property type="term" value="C:cytoplasm"/>
    <property type="evidence" value="ECO:0007669"/>
    <property type="project" value="TreeGrafter"/>
</dbReference>
<comment type="similarity">
    <text evidence="4">Belongs to the deoxyhypusine synthase family.</text>
</comment>
<organism evidence="10">
    <name type="scientific">Fonticula alba</name>
    <name type="common">Slime mold</name>
    <dbReference type="NCBI Taxonomy" id="691883"/>
    <lineage>
        <taxon>Eukaryota</taxon>
        <taxon>Rotosphaerida</taxon>
        <taxon>Fonticulaceae</taxon>
        <taxon>Fonticula</taxon>
    </lineage>
</organism>
<name>A0A058ZEJ5_FONAL</name>
<dbReference type="OrthoDB" id="294378at2759"/>
<dbReference type="eggNOG" id="KOG2924">
    <property type="taxonomic scope" value="Eukaryota"/>
</dbReference>
<dbReference type="EMBL" id="KB932202">
    <property type="protein sequence ID" value="KCV72371.1"/>
    <property type="molecule type" value="Genomic_DNA"/>
</dbReference>
<dbReference type="SUPFAM" id="SSF52467">
    <property type="entry name" value="DHS-like NAD/FAD-binding domain"/>
    <property type="match status" value="1"/>
</dbReference>
<evidence type="ECO:0000256" key="3">
    <source>
        <dbReference type="ARBA" id="ARBA00005041"/>
    </source>
</evidence>
<feature type="compositionally biased region" description="Basic and acidic residues" evidence="9">
    <location>
        <begin position="364"/>
        <end position="375"/>
    </location>
</feature>
<dbReference type="AlphaFoldDB" id="A0A058ZEJ5"/>
<protein>
    <recommendedName>
        <fullName evidence="5">deoxyhypusine synthase</fullName>
        <ecNumber evidence="5">2.5.1.46</ecNumber>
    </recommendedName>
</protein>
<keyword evidence="11" id="KW-1185">Reference proteome</keyword>
<evidence type="ECO:0000256" key="5">
    <source>
        <dbReference type="ARBA" id="ARBA00012683"/>
    </source>
</evidence>
<comment type="catalytic activity">
    <reaction evidence="1">
        <text>[eIF5A protein]-L-lysine + spermidine = [eIF5A protein]-deoxyhypusine + propane-1,3-diamine</text>
        <dbReference type="Rhea" id="RHEA:33299"/>
        <dbReference type="Rhea" id="RHEA-COMP:10143"/>
        <dbReference type="Rhea" id="RHEA-COMP:10144"/>
        <dbReference type="ChEBI" id="CHEBI:29969"/>
        <dbReference type="ChEBI" id="CHEBI:57484"/>
        <dbReference type="ChEBI" id="CHEBI:57834"/>
        <dbReference type="ChEBI" id="CHEBI:82657"/>
        <dbReference type="EC" id="2.5.1.46"/>
    </reaction>
</comment>
<evidence type="ECO:0000313" key="10">
    <source>
        <dbReference type="EMBL" id="KCV72371.1"/>
    </source>
</evidence>
<dbReference type="STRING" id="691883.A0A058ZEJ5"/>
<keyword evidence="6" id="KW-0808">Transferase</keyword>
<dbReference type="Gene3D" id="3.40.910.10">
    <property type="entry name" value="Deoxyhypusine synthase"/>
    <property type="match status" value="1"/>
</dbReference>
<dbReference type="InterPro" id="IPR029035">
    <property type="entry name" value="DHS-like_NAD/FAD-binding_dom"/>
</dbReference>
<dbReference type="RefSeq" id="XP_009493949.1">
    <property type="nucleotide sequence ID" value="XM_009495674.1"/>
</dbReference>
<dbReference type="NCBIfam" id="TIGR00321">
    <property type="entry name" value="dhys"/>
    <property type="match status" value="1"/>
</dbReference>
<evidence type="ECO:0000256" key="8">
    <source>
        <dbReference type="ARBA" id="ARBA00023256"/>
    </source>
</evidence>
<dbReference type="FunFam" id="3.40.910.10:FF:000001">
    <property type="entry name" value="Probable deoxyhypusine synthase"/>
    <property type="match status" value="1"/>
</dbReference>
<dbReference type="InterPro" id="IPR036982">
    <property type="entry name" value="Deoxyhypusine_synthase_sf"/>
</dbReference>
<dbReference type="Pfam" id="PF01916">
    <property type="entry name" value="DS"/>
    <property type="match status" value="1"/>
</dbReference>
<proteinExistence type="inferred from homology"/>
<reference evidence="10" key="1">
    <citation type="submission" date="2013-04" db="EMBL/GenBank/DDBJ databases">
        <title>The Genome Sequence of Fonticula alba ATCC 38817.</title>
        <authorList>
            <consortium name="The Broad Institute Genomics Platform"/>
            <person name="Russ C."/>
            <person name="Cuomo C."/>
            <person name="Burger G."/>
            <person name="Gray M.W."/>
            <person name="Holland P.W.H."/>
            <person name="King N."/>
            <person name="Lang F.B.F."/>
            <person name="Roger A.J."/>
            <person name="Ruiz-Trillo I."/>
            <person name="Brown M."/>
            <person name="Walker B."/>
            <person name="Young S."/>
            <person name="Zeng Q."/>
            <person name="Gargeya S."/>
            <person name="Fitzgerald M."/>
            <person name="Haas B."/>
            <person name="Abouelleil A."/>
            <person name="Allen A.W."/>
            <person name="Alvarado L."/>
            <person name="Arachchi H.M."/>
            <person name="Berlin A.M."/>
            <person name="Chapman S.B."/>
            <person name="Gainer-Dewar J."/>
            <person name="Goldberg J."/>
            <person name="Griggs A."/>
            <person name="Gujja S."/>
            <person name="Hansen M."/>
            <person name="Howarth C."/>
            <person name="Imamovic A."/>
            <person name="Ireland A."/>
            <person name="Larimer J."/>
            <person name="McCowan C."/>
            <person name="Murphy C."/>
            <person name="Pearson M."/>
            <person name="Poon T.W."/>
            <person name="Priest M."/>
            <person name="Roberts A."/>
            <person name="Saif S."/>
            <person name="Shea T."/>
            <person name="Sisk P."/>
            <person name="Sykes S."/>
            <person name="Wortman J."/>
            <person name="Nusbaum C."/>
            <person name="Birren B."/>
        </authorList>
    </citation>
    <scope>NUCLEOTIDE SEQUENCE [LARGE SCALE GENOMIC DNA]</scope>
    <source>
        <strain evidence="10">ATCC 38817</strain>
    </source>
</reference>
<comment type="cofactor">
    <cofactor evidence="2">
        <name>NAD(+)</name>
        <dbReference type="ChEBI" id="CHEBI:57540"/>
    </cofactor>
</comment>
<evidence type="ECO:0000256" key="4">
    <source>
        <dbReference type="ARBA" id="ARBA00009892"/>
    </source>
</evidence>
<accession>A0A058ZEJ5</accession>
<evidence type="ECO:0000256" key="6">
    <source>
        <dbReference type="ARBA" id="ARBA00022679"/>
    </source>
</evidence>
<dbReference type="PANTHER" id="PTHR11703:SF0">
    <property type="entry name" value="DEOXYHYPUSINE SYNTHASE"/>
    <property type="match status" value="1"/>
</dbReference>
<dbReference type="GeneID" id="20526489"/>
<dbReference type="OMA" id="HSIINAN"/>